<feature type="transmembrane region" description="Helical" evidence="1">
    <location>
        <begin position="187"/>
        <end position="206"/>
    </location>
</feature>
<protein>
    <submittedName>
        <fullName evidence="2">Uncharacterized protein</fullName>
    </submittedName>
</protein>
<gene>
    <name evidence="2" type="ORF">DHW61_10780</name>
</gene>
<evidence type="ECO:0000313" key="2">
    <source>
        <dbReference type="EMBL" id="HCL02876.1"/>
    </source>
</evidence>
<keyword evidence="1" id="KW-0472">Membrane</keyword>
<sequence>MIRLLYSYEDEGWFPAFVEGTTRPMYGSLTGEAHEDTMIHEFGYLGLPETYRIIIVTESGKVTVSDTFTRKVLQSSITYDYLSNQGTTPPLLTAYIVQFFSTCIPTLLIEFIVLLLFGFSVKNNYKVFLTVNITTQLIMTAILGATIIYKGSLYANIILFSVELFILLSESIIYSKLLKGYTGKERVYYGVVANLTSFIVGLFLLSKQYEMIVSLLSIRY</sequence>
<proteinExistence type="predicted"/>
<organism evidence="2 3">
    <name type="scientific">Lachnoclostridium phytofermentans</name>
    <dbReference type="NCBI Taxonomy" id="66219"/>
    <lineage>
        <taxon>Bacteria</taxon>
        <taxon>Bacillati</taxon>
        <taxon>Bacillota</taxon>
        <taxon>Clostridia</taxon>
        <taxon>Lachnospirales</taxon>
        <taxon>Lachnospiraceae</taxon>
    </lineage>
</organism>
<dbReference type="EMBL" id="DPVV01000359">
    <property type="protein sequence ID" value="HCL02876.1"/>
    <property type="molecule type" value="Genomic_DNA"/>
</dbReference>
<name>A0A3D2X7B6_9FIRM</name>
<keyword evidence="1" id="KW-1133">Transmembrane helix</keyword>
<feature type="transmembrane region" description="Helical" evidence="1">
    <location>
        <begin position="154"/>
        <end position="175"/>
    </location>
</feature>
<feature type="transmembrane region" description="Helical" evidence="1">
    <location>
        <begin position="129"/>
        <end position="148"/>
    </location>
</feature>
<accession>A0A3D2X7B6</accession>
<feature type="transmembrane region" description="Helical" evidence="1">
    <location>
        <begin position="92"/>
        <end position="117"/>
    </location>
</feature>
<keyword evidence="1" id="KW-0812">Transmembrane</keyword>
<reference evidence="2 3" key="1">
    <citation type="journal article" date="2018" name="Nat. Biotechnol.">
        <title>A standardized bacterial taxonomy based on genome phylogeny substantially revises the tree of life.</title>
        <authorList>
            <person name="Parks D.H."/>
            <person name="Chuvochina M."/>
            <person name="Waite D.W."/>
            <person name="Rinke C."/>
            <person name="Skarshewski A."/>
            <person name="Chaumeil P.A."/>
            <person name="Hugenholtz P."/>
        </authorList>
    </citation>
    <scope>NUCLEOTIDE SEQUENCE [LARGE SCALE GENOMIC DNA]</scope>
    <source>
        <strain evidence="2">UBA11728</strain>
    </source>
</reference>
<dbReference type="Proteomes" id="UP000262969">
    <property type="component" value="Unassembled WGS sequence"/>
</dbReference>
<comment type="caution">
    <text evidence="2">The sequence shown here is derived from an EMBL/GenBank/DDBJ whole genome shotgun (WGS) entry which is preliminary data.</text>
</comment>
<evidence type="ECO:0000256" key="1">
    <source>
        <dbReference type="SAM" id="Phobius"/>
    </source>
</evidence>
<dbReference type="AlphaFoldDB" id="A0A3D2X7B6"/>
<evidence type="ECO:0000313" key="3">
    <source>
        <dbReference type="Proteomes" id="UP000262969"/>
    </source>
</evidence>